<dbReference type="Pfam" id="PF16787">
    <property type="entry name" value="NDC10_II"/>
    <property type="match status" value="1"/>
</dbReference>
<evidence type="ECO:0000313" key="2">
    <source>
        <dbReference type="EMBL" id="WWC90451.1"/>
    </source>
</evidence>
<dbReference type="InterPro" id="IPR052146">
    <property type="entry name" value="HOT1"/>
</dbReference>
<evidence type="ECO:0000259" key="1">
    <source>
        <dbReference type="Pfam" id="PF16787"/>
    </source>
</evidence>
<dbReference type="GO" id="GO:0060963">
    <property type="term" value="P:positive regulation of ribosomal protein gene transcription by RNA polymerase II"/>
    <property type="evidence" value="ECO:0007669"/>
    <property type="project" value="TreeGrafter"/>
</dbReference>
<dbReference type="AlphaFoldDB" id="A0AAX4JYG4"/>
<gene>
    <name evidence="2" type="ORF">L201_005386</name>
</gene>
<sequence length="271" mass="30374">MQLDMEDHEDNVELKDTATLGAADFQAVDNVVAEALVFHAPNYLSGPVMTPEQLQQKRIEEGIRRLQDCKQSYSSVDMYISAVIALWNDQVAEGRNISKHPRSGSVKALLAVLQKMTVDRRKMTYQDKGVNTLFDGYKTREQVTKTYDWYFLRNNEEGLRDMTAHSFGLYGLLRSDNQLNLALSDLGSEDLPDDEGATPCFAVIALLQQGKTNTKGLVKYSAFMRAKDVFACPVFTLAAYLFASYATSSAAVKEAFEHAEVYTSKVTHENR</sequence>
<accession>A0AAX4JYG4</accession>
<keyword evidence="3" id="KW-1185">Reference proteome</keyword>
<dbReference type="PANTHER" id="PTHR37784:SF2">
    <property type="entry name" value="HIGH-OSMOLARITY-INDUCED TRANSCRIPTION PROTEIN 1"/>
    <property type="match status" value="1"/>
</dbReference>
<dbReference type="InterPro" id="IPR031872">
    <property type="entry name" value="NDC10_II"/>
</dbReference>
<evidence type="ECO:0000313" key="3">
    <source>
        <dbReference type="Proteomes" id="UP001355207"/>
    </source>
</evidence>
<feature type="domain" description="Ndc10" evidence="1">
    <location>
        <begin position="151"/>
        <end position="251"/>
    </location>
</feature>
<dbReference type="Gene3D" id="1.10.443.20">
    <property type="entry name" value="Centromere DNA-binding protein complex CBF3 subunit, domain 2"/>
    <property type="match status" value="1"/>
</dbReference>
<dbReference type="PANTHER" id="PTHR37784">
    <property type="entry name" value="PROTEIN MSN1"/>
    <property type="match status" value="1"/>
</dbReference>
<reference evidence="2 3" key="1">
    <citation type="submission" date="2024-01" db="EMBL/GenBank/DDBJ databases">
        <title>Comparative genomics of Cryptococcus and Kwoniella reveals pathogenesis evolution and contrasting modes of karyotype evolution via chromosome fusion or intercentromeric recombination.</title>
        <authorList>
            <person name="Coelho M.A."/>
            <person name="David-Palma M."/>
            <person name="Shea T."/>
            <person name="Bowers K."/>
            <person name="McGinley-Smith S."/>
            <person name="Mohammad A.W."/>
            <person name="Gnirke A."/>
            <person name="Yurkov A.M."/>
            <person name="Nowrousian M."/>
            <person name="Sun S."/>
            <person name="Cuomo C.A."/>
            <person name="Heitman J."/>
        </authorList>
    </citation>
    <scope>NUCLEOTIDE SEQUENCE [LARGE SCALE GENOMIC DNA]</scope>
    <source>
        <strain evidence="2 3">CBS 6074</strain>
    </source>
</reference>
<dbReference type="EMBL" id="CP144104">
    <property type="protein sequence ID" value="WWC90451.1"/>
    <property type="molecule type" value="Genomic_DNA"/>
</dbReference>
<dbReference type="RefSeq" id="XP_066077214.1">
    <property type="nucleotide sequence ID" value="XM_066221117.1"/>
</dbReference>
<dbReference type="GeneID" id="91096056"/>
<proteinExistence type="predicted"/>
<dbReference type="InterPro" id="IPR038279">
    <property type="entry name" value="Ndc10_dom2_sf"/>
</dbReference>
<dbReference type="GO" id="GO:0000978">
    <property type="term" value="F:RNA polymerase II cis-regulatory region sequence-specific DNA binding"/>
    <property type="evidence" value="ECO:0007669"/>
    <property type="project" value="TreeGrafter"/>
</dbReference>
<name>A0AAX4JYG4_9TREE</name>
<organism evidence="2 3">
    <name type="scientific">Kwoniella dendrophila CBS 6074</name>
    <dbReference type="NCBI Taxonomy" id="1295534"/>
    <lineage>
        <taxon>Eukaryota</taxon>
        <taxon>Fungi</taxon>
        <taxon>Dikarya</taxon>
        <taxon>Basidiomycota</taxon>
        <taxon>Agaricomycotina</taxon>
        <taxon>Tremellomycetes</taxon>
        <taxon>Tremellales</taxon>
        <taxon>Cryptococcaceae</taxon>
        <taxon>Kwoniella</taxon>
    </lineage>
</organism>
<protein>
    <recommendedName>
        <fullName evidence="1">Ndc10 domain-containing protein</fullName>
    </recommendedName>
</protein>
<dbReference type="GO" id="GO:0000981">
    <property type="term" value="F:DNA-binding transcription factor activity, RNA polymerase II-specific"/>
    <property type="evidence" value="ECO:0007669"/>
    <property type="project" value="TreeGrafter"/>
</dbReference>
<dbReference type="Proteomes" id="UP001355207">
    <property type="component" value="Chromosome 7"/>
</dbReference>